<keyword evidence="2" id="KW-1185">Reference proteome</keyword>
<dbReference type="Proteomes" id="UP000586918">
    <property type="component" value="Unassembled WGS sequence"/>
</dbReference>
<dbReference type="Gene3D" id="3.20.20.70">
    <property type="entry name" value="Aldolase class I"/>
    <property type="match status" value="1"/>
</dbReference>
<protein>
    <submittedName>
        <fullName evidence="1">Uncharacterized protein</fullName>
    </submittedName>
</protein>
<comment type="caution">
    <text evidence="1">The sequence shown here is derived from an EMBL/GenBank/DDBJ whole genome shotgun (WGS) entry which is preliminary data.</text>
</comment>
<dbReference type="InterPro" id="IPR013785">
    <property type="entry name" value="Aldolase_TIM"/>
</dbReference>
<accession>A0A848DGF4</accession>
<dbReference type="AlphaFoldDB" id="A0A848DGF4"/>
<dbReference type="SUPFAM" id="SSF51412">
    <property type="entry name" value="Inosine monophosphate dehydrogenase (IMPDH)"/>
    <property type="match status" value="1"/>
</dbReference>
<name>A0A848DGF4_9PSEU</name>
<dbReference type="EMBL" id="JAAXKZ010000024">
    <property type="protein sequence ID" value="NMH91750.1"/>
    <property type="molecule type" value="Genomic_DNA"/>
</dbReference>
<gene>
    <name evidence="1" type="ORF">HF519_09185</name>
</gene>
<evidence type="ECO:0000313" key="2">
    <source>
        <dbReference type="Proteomes" id="UP000586918"/>
    </source>
</evidence>
<reference evidence="1 2" key="1">
    <citation type="submission" date="2020-04" db="EMBL/GenBank/DDBJ databases">
        <authorList>
            <person name="Klaysubun C."/>
            <person name="Duangmal K."/>
            <person name="Lipun K."/>
        </authorList>
    </citation>
    <scope>NUCLEOTIDE SEQUENCE [LARGE SCALE GENOMIC DNA]</scope>
    <source>
        <strain evidence="1 2">DSM 45300</strain>
    </source>
</reference>
<proteinExistence type="predicted"/>
<organism evidence="1 2">
    <name type="scientific">Pseudonocardia bannensis</name>
    <dbReference type="NCBI Taxonomy" id="630973"/>
    <lineage>
        <taxon>Bacteria</taxon>
        <taxon>Bacillati</taxon>
        <taxon>Actinomycetota</taxon>
        <taxon>Actinomycetes</taxon>
        <taxon>Pseudonocardiales</taxon>
        <taxon>Pseudonocardiaceae</taxon>
        <taxon>Pseudonocardia</taxon>
    </lineage>
</organism>
<dbReference type="RefSeq" id="WP_169412164.1">
    <property type="nucleotide sequence ID" value="NZ_JAAXKZ010000024.1"/>
</dbReference>
<sequence>MDRAARARRSGRSREQWARLRRLTDRPFAVNHQMRPFGEEAFAATLDARVPIVSFHMGVPAALIARVPDSGALAVQQVMDRRRAEAAGRAGADVTIAVAAPIGAS</sequence>
<evidence type="ECO:0000313" key="1">
    <source>
        <dbReference type="EMBL" id="NMH91750.1"/>
    </source>
</evidence>